<keyword evidence="2" id="KW-1185">Reference proteome</keyword>
<protein>
    <submittedName>
        <fullName evidence="1">Uncharacterized protein</fullName>
    </submittedName>
</protein>
<comment type="caution">
    <text evidence="1">The sequence shown here is derived from an EMBL/GenBank/DDBJ whole genome shotgun (WGS) entry which is preliminary data.</text>
</comment>
<reference evidence="1 2" key="1">
    <citation type="submission" date="2019-02" db="EMBL/GenBank/DDBJ databases">
        <title>Genomic Encyclopedia of Type Strains, Phase IV (KMG-IV): sequencing the most valuable type-strain genomes for metagenomic binning, comparative biology and taxonomic classification.</title>
        <authorList>
            <person name="Goeker M."/>
        </authorList>
    </citation>
    <scope>NUCLEOTIDE SEQUENCE [LARGE SCALE GENOMIC DNA]</scope>
    <source>
        <strain evidence="1 2">DSM 105135</strain>
    </source>
</reference>
<dbReference type="Proteomes" id="UP000292423">
    <property type="component" value="Unassembled WGS sequence"/>
</dbReference>
<accession>A0A4Q7Z6I0</accession>
<organism evidence="1 2">
    <name type="scientific">Fluviicoccus keumensis</name>
    <dbReference type="NCBI Taxonomy" id="1435465"/>
    <lineage>
        <taxon>Bacteria</taxon>
        <taxon>Pseudomonadati</taxon>
        <taxon>Pseudomonadota</taxon>
        <taxon>Gammaproteobacteria</taxon>
        <taxon>Moraxellales</taxon>
        <taxon>Moraxellaceae</taxon>
        <taxon>Fluviicoccus</taxon>
    </lineage>
</organism>
<proteinExistence type="predicted"/>
<dbReference type="OrthoDB" id="9716822at2"/>
<name>A0A4Q7Z6I0_9GAMM</name>
<gene>
    <name evidence="1" type="ORF">EV700_2173</name>
</gene>
<dbReference type="EMBL" id="SHKX01000012">
    <property type="protein sequence ID" value="RZU45353.1"/>
    <property type="molecule type" value="Genomic_DNA"/>
</dbReference>
<evidence type="ECO:0000313" key="1">
    <source>
        <dbReference type="EMBL" id="RZU45353.1"/>
    </source>
</evidence>
<evidence type="ECO:0000313" key="2">
    <source>
        <dbReference type="Proteomes" id="UP000292423"/>
    </source>
</evidence>
<sequence>MNIHEVCIWDAKRFGKPKDMDQAAALRQQPVDAPSAAMLAFAAEVEQSAKALLDEAEGLDELTGLEAAMQQSPHAGFVVTMPYFSWQPVLLMLGETAVKHGLVLVDGEVVAAYVPPGKVIPAEAARALKKMKEMYEGDDALPATLKQFEAWVEPIIEMALKPHGFTQNPDKKHRFQKATYYERNVGVGCQYLYMIYQKYSNGYFMLFNMEMACENVLSIYGKFPFFESESIMLCTYNTEIMSKRNPILTKCEAINLVDETLRCVINIFDSAVDIKGLDAVVNGEIDVLFRNHLHNFFYMPHCLIVARLAGNPHFEELVLSLRKGRTPGANADAMMTEWPKLVEYLRNEVKPLV</sequence>
<dbReference type="AlphaFoldDB" id="A0A4Q7Z6I0"/>
<dbReference type="RefSeq" id="WP_130413596.1">
    <property type="nucleotide sequence ID" value="NZ_SHKX01000012.1"/>
</dbReference>